<gene>
    <name evidence="7" type="ORF">B0A66_13370</name>
</gene>
<keyword evidence="2" id="KW-0596">Phosphopantetheine</keyword>
<dbReference type="FunFam" id="3.40.50.980:FF:000001">
    <property type="entry name" value="Non-ribosomal peptide synthetase"/>
    <property type="match status" value="1"/>
</dbReference>
<evidence type="ECO:0000256" key="2">
    <source>
        <dbReference type="ARBA" id="ARBA00022450"/>
    </source>
</evidence>
<dbReference type="Pfam" id="PF22621">
    <property type="entry name" value="CurL-like_PKS_C"/>
    <property type="match status" value="1"/>
</dbReference>
<dbReference type="SUPFAM" id="SSF53901">
    <property type="entry name" value="Thiolase-like"/>
    <property type="match status" value="1"/>
</dbReference>
<evidence type="ECO:0000256" key="1">
    <source>
        <dbReference type="ARBA" id="ARBA00001957"/>
    </source>
</evidence>
<dbReference type="FunFam" id="1.10.1200.10:FF:000016">
    <property type="entry name" value="Non-ribosomal peptide synthase"/>
    <property type="match status" value="2"/>
</dbReference>
<dbReference type="PROSITE" id="PS00012">
    <property type="entry name" value="PHOSPHOPANTETHEINE"/>
    <property type="match status" value="3"/>
</dbReference>
<dbReference type="Pfam" id="PF00501">
    <property type="entry name" value="AMP-binding"/>
    <property type="match status" value="3"/>
</dbReference>
<dbReference type="Gene3D" id="3.40.50.12780">
    <property type="entry name" value="N-terminal domain of ligase-like"/>
    <property type="match status" value="3"/>
</dbReference>
<dbReference type="GO" id="GO:0043041">
    <property type="term" value="P:amino acid activation for nonribosomal peptide biosynthetic process"/>
    <property type="evidence" value="ECO:0007669"/>
    <property type="project" value="TreeGrafter"/>
</dbReference>
<dbReference type="SMART" id="SM00825">
    <property type="entry name" value="PKS_KS"/>
    <property type="match status" value="1"/>
</dbReference>
<dbReference type="InterPro" id="IPR045851">
    <property type="entry name" value="AMP-bd_C_sf"/>
</dbReference>
<dbReference type="PROSITE" id="PS50075">
    <property type="entry name" value="CARRIER"/>
    <property type="match status" value="4"/>
</dbReference>
<dbReference type="InterPro" id="IPR006162">
    <property type="entry name" value="Ppantetheine_attach_site"/>
</dbReference>
<dbReference type="Gene3D" id="3.30.559.10">
    <property type="entry name" value="Chloramphenicol acetyltransferase-like domain"/>
    <property type="match status" value="3"/>
</dbReference>
<dbReference type="InterPro" id="IPR020841">
    <property type="entry name" value="PKS_Beta-ketoAc_synthase_dom"/>
</dbReference>
<dbReference type="GO" id="GO:0031177">
    <property type="term" value="F:phosphopantetheine binding"/>
    <property type="evidence" value="ECO:0007669"/>
    <property type="project" value="InterPro"/>
</dbReference>
<dbReference type="NCBIfam" id="NF003417">
    <property type="entry name" value="PRK04813.1"/>
    <property type="match status" value="3"/>
</dbReference>
<proteinExistence type="predicted"/>
<dbReference type="Pfam" id="PF00109">
    <property type="entry name" value="ketoacyl-synt"/>
    <property type="match status" value="1"/>
</dbReference>
<feature type="domain" description="Carrier" evidence="5">
    <location>
        <begin position="721"/>
        <end position="795"/>
    </location>
</feature>
<dbReference type="InterPro" id="IPR020845">
    <property type="entry name" value="AMP-binding_CS"/>
</dbReference>
<keyword evidence="8" id="KW-1185">Reference proteome</keyword>
<evidence type="ECO:0000259" key="6">
    <source>
        <dbReference type="PROSITE" id="PS52004"/>
    </source>
</evidence>
<dbReference type="SMART" id="SM00823">
    <property type="entry name" value="PKS_PP"/>
    <property type="match status" value="3"/>
</dbReference>
<dbReference type="Pfam" id="PF00668">
    <property type="entry name" value="Condensation"/>
    <property type="match status" value="3"/>
</dbReference>
<dbReference type="GO" id="GO:0044550">
    <property type="term" value="P:secondary metabolite biosynthetic process"/>
    <property type="evidence" value="ECO:0007669"/>
    <property type="project" value="TreeGrafter"/>
</dbReference>
<dbReference type="SUPFAM" id="SSF56801">
    <property type="entry name" value="Acetyl-CoA synthetase-like"/>
    <property type="match status" value="3"/>
</dbReference>
<dbReference type="InterPro" id="IPR036736">
    <property type="entry name" value="ACP-like_sf"/>
</dbReference>
<evidence type="ECO:0000256" key="3">
    <source>
        <dbReference type="ARBA" id="ARBA00022553"/>
    </source>
</evidence>
<dbReference type="PANTHER" id="PTHR45527">
    <property type="entry name" value="NONRIBOSOMAL PEPTIDE SYNTHETASE"/>
    <property type="match status" value="1"/>
</dbReference>
<dbReference type="SUPFAM" id="SSF52777">
    <property type="entry name" value="CoA-dependent acyltransferases"/>
    <property type="match status" value="6"/>
</dbReference>
<dbReference type="Gene3D" id="3.40.47.10">
    <property type="match status" value="1"/>
</dbReference>
<dbReference type="InterPro" id="IPR016039">
    <property type="entry name" value="Thiolase-like"/>
</dbReference>
<dbReference type="Proteomes" id="UP000198345">
    <property type="component" value="Unassembled WGS sequence"/>
</dbReference>
<evidence type="ECO:0008006" key="9">
    <source>
        <dbReference type="Google" id="ProtNLM"/>
    </source>
</evidence>
<comment type="caution">
    <text evidence="7">The sequence shown here is derived from an EMBL/GenBank/DDBJ whole genome shotgun (WGS) entry which is preliminary data.</text>
</comment>
<evidence type="ECO:0000313" key="7">
    <source>
        <dbReference type="EMBL" id="OXA89991.1"/>
    </source>
</evidence>
<dbReference type="PROSITE" id="PS52004">
    <property type="entry name" value="KS3_2"/>
    <property type="match status" value="1"/>
</dbReference>
<dbReference type="InterPro" id="IPR025110">
    <property type="entry name" value="AMP-bd_C"/>
</dbReference>
<dbReference type="PROSITE" id="PS00455">
    <property type="entry name" value="AMP_BINDING"/>
    <property type="match status" value="3"/>
</dbReference>
<dbReference type="InterPro" id="IPR023213">
    <property type="entry name" value="CAT-like_dom_sf"/>
</dbReference>
<dbReference type="FunFam" id="3.30.300.30:FF:000015">
    <property type="entry name" value="Nonribosomal peptide synthase SidD"/>
    <property type="match status" value="1"/>
</dbReference>
<dbReference type="GO" id="GO:0016746">
    <property type="term" value="F:acyltransferase activity"/>
    <property type="evidence" value="ECO:0007669"/>
    <property type="project" value="InterPro"/>
</dbReference>
<dbReference type="Pfam" id="PF00550">
    <property type="entry name" value="PP-binding"/>
    <property type="match status" value="4"/>
</dbReference>
<dbReference type="GO" id="GO:0005737">
    <property type="term" value="C:cytoplasm"/>
    <property type="evidence" value="ECO:0007669"/>
    <property type="project" value="TreeGrafter"/>
</dbReference>
<dbReference type="OrthoDB" id="5298966at2"/>
<dbReference type="EMBL" id="MUGW01000026">
    <property type="protein sequence ID" value="OXA89991.1"/>
    <property type="molecule type" value="Genomic_DNA"/>
</dbReference>
<dbReference type="PANTHER" id="PTHR45527:SF1">
    <property type="entry name" value="FATTY ACID SYNTHASE"/>
    <property type="match status" value="1"/>
</dbReference>
<dbReference type="SUPFAM" id="SSF47336">
    <property type="entry name" value="ACP-like"/>
    <property type="match status" value="4"/>
</dbReference>
<organism evidence="7 8">
    <name type="scientific">Flavobacterium hercynium</name>
    <dbReference type="NCBI Taxonomy" id="387094"/>
    <lineage>
        <taxon>Bacteria</taxon>
        <taxon>Pseudomonadati</taxon>
        <taxon>Bacteroidota</taxon>
        <taxon>Flavobacteriia</taxon>
        <taxon>Flavobacteriales</taxon>
        <taxon>Flavobacteriaceae</taxon>
        <taxon>Flavobacterium</taxon>
    </lineage>
</organism>
<feature type="domain" description="Carrier" evidence="5">
    <location>
        <begin position="2837"/>
        <end position="2912"/>
    </location>
</feature>
<reference evidence="7 8" key="1">
    <citation type="submission" date="2016-11" db="EMBL/GenBank/DDBJ databases">
        <title>Whole genomes of Flavobacteriaceae.</title>
        <authorList>
            <person name="Stine C."/>
            <person name="Li C."/>
            <person name="Tadesse D."/>
        </authorList>
    </citation>
    <scope>NUCLEOTIDE SEQUENCE [LARGE SCALE GENOMIC DNA]</scope>
    <source>
        <strain evidence="7 8">DSM 18292</strain>
    </source>
</reference>
<dbReference type="InterPro" id="IPR001242">
    <property type="entry name" value="Condensation_dom"/>
</dbReference>
<dbReference type="GO" id="GO:0072330">
    <property type="term" value="P:monocarboxylic acid biosynthetic process"/>
    <property type="evidence" value="ECO:0007669"/>
    <property type="project" value="UniProtKB-ARBA"/>
</dbReference>
<dbReference type="InterPro" id="IPR009081">
    <property type="entry name" value="PP-bd_ACP"/>
</dbReference>
<name>A0A226H8M0_9FLAO</name>
<dbReference type="InterPro" id="IPR014031">
    <property type="entry name" value="Ketoacyl_synth_C"/>
</dbReference>
<feature type="domain" description="Carrier" evidence="5">
    <location>
        <begin position="3886"/>
        <end position="3961"/>
    </location>
</feature>
<dbReference type="CDD" id="cd19531">
    <property type="entry name" value="LCL_NRPS-like"/>
    <property type="match status" value="3"/>
</dbReference>
<dbReference type="Pfam" id="PF13193">
    <property type="entry name" value="AMP-binding_C"/>
    <property type="match status" value="3"/>
</dbReference>
<dbReference type="Gene3D" id="1.10.1200.10">
    <property type="entry name" value="ACP-like"/>
    <property type="match status" value="4"/>
</dbReference>
<dbReference type="Gene3D" id="3.30.559.30">
    <property type="entry name" value="Nonribosomal peptide synthetase, condensation domain"/>
    <property type="match status" value="3"/>
</dbReference>
<dbReference type="CDD" id="cd00833">
    <property type="entry name" value="PKS"/>
    <property type="match status" value="1"/>
</dbReference>
<keyword evidence="4" id="KW-0808">Transferase</keyword>
<dbReference type="InterPro" id="IPR014030">
    <property type="entry name" value="Ketoacyl_synth_N"/>
</dbReference>
<dbReference type="RefSeq" id="WP_089050345.1">
    <property type="nucleotide sequence ID" value="NZ_FXTV01000004.1"/>
</dbReference>
<dbReference type="Gene3D" id="1.10.1240.100">
    <property type="match status" value="1"/>
</dbReference>
<protein>
    <recommendedName>
        <fullName evidence="9">Non-ribosomal peptide synthetase</fullName>
    </recommendedName>
</protein>
<dbReference type="InterPro" id="IPR020806">
    <property type="entry name" value="PKS_PP-bd"/>
</dbReference>
<dbReference type="Pfam" id="PF02801">
    <property type="entry name" value="Ketoacyl-synt_C"/>
    <property type="match status" value="1"/>
</dbReference>
<dbReference type="InterPro" id="IPR000873">
    <property type="entry name" value="AMP-dep_synth/lig_dom"/>
</dbReference>
<evidence type="ECO:0000313" key="8">
    <source>
        <dbReference type="Proteomes" id="UP000198345"/>
    </source>
</evidence>
<comment type="cofactor">
    <cofactor evidence="1">
        <name>pantetheine 4'-phosphate</name>
        <dbReference type="ChEBI" id="CHEBI:47942"/>
    </cofactor>
</comment>
<evidence type="ECO:0000256" key="4">
    <source>
        <dbReference type="ARBA" id="ARBA00022679"/>
    </source>
</evidence>
<dbReference type="InterPro" id="IPR010071">
    <property type="entry name" value="AA_adenyl_dom"/>
</dbReference>
<sequence length="3978" mass="448132">MKDIAIIGFSGVFPDADSVNEFSENLLSKKCSIKEISKTRLFNTTISDESNYYKSGYLEEITLFDYNFFNISLGEAEEMTPHQRLILQEAYKTFENAGYRLKDLKGSNTSVYAANAPTNYYLLAKESTPTLIAGNTNAMLASRISRFFDLRGAAINVDTTCSSALTALSLACKDLILGETDLALVCGVNINVIPAENDSKIVLGVEAKSERCNTFSENADGTMTGEAATGVLLKSLEQAEADGDIIYGVIKGFALNQDGGQSASIMAPSSEAQADVIRMALQKANLTPNDITFIEAHGTATKLGDPIEVEGVAQVFSPALDNDERVYVSAVKSNIGHTDGTAGLVGVIKVLLSFKNNIIYPSINALPLSSFIDFEKAKVAVVTEPMSWDAVQKTTKKRAGVSSFGLMGTNAHFILESYDTRKFTAFEDSHPEYTLCFSAKSETSLSKYLTAFKSYLNTTTDSLHDIAFTLNNRRALFQYRYIIVAENKKHLLEILENTTIEMILNSAEKVQEHLILFDDAVKITDEILESLVSYSSYKDALVTNAQKSLFVQYFSYQSLVQSGVSVKEMIGIGIGKIVLQVLKKEISLEEALKIAGNIEQDPTTEAELQARALKLISKYADGVKIIGIGYQGRLGNIFDSLATDKVQYQAIGHLLPLSHNLENLFHLNFDVDANGYFENENFSKVELPSYRFNEKRCWLRTTDNPFSRNTSGIEIESTAPQEDLPIIEQLQQLWSETLKTEIQENDDFFDLGGHSLNGLQLINKINKNFSLDLNIDHLFDNGTPLEMAVLIEEELKSNVKVPVKEVEVEEIGVIKKAKQQDLYDVSFAQKRLWLLAKMSDNTSSLNVGVSIVIDGKLDNANLDKAYQMVLERHESLRTSFVFADDQLKQKTHRFEDVANKIQHVEKEGLTNEALNDYILNLTEAPFDLESPNLIRATLIKLKENQHIINITLHHLICDGWSVTLFQKEFFNVYITLCANLEVHWKPLQIQYKDYSAWQIEKSKEAVFTESESFWLTQFKESPRGLNLELQQNRPALKTYNGDVVTLKIPEVLAVSIKELVKEEGITLAMFLGTILNLFLSKLSGESDITLGLPITNRNQSQLENQIGLYLNTLAIRSKFDTNTSFRDFLKVISNNFKAAYKHQNYPLELLLEKIQLQKDFSRSPLFDIVFTVQNHLNIDILEELDSLDTNNLKFRDFELNNFSGAQFDMFFRFIDTEAELAYELEYNTDLFTKETIYKYHHFLLNLLRQCVGNKEVNVKEVSLLSSADLEEINAKVSEFNETTVTYPSDKTVVDLFREQAKTTPENVALKDDTKSYSYSELNKISDQIAGYLAATFTAEEKLPIAVLLGRSADMVALLLGILKSGRSYIPLDPSFPEDRLAYIIENSQSKTLVFEKEYKLKVSDDVAVLSLENILAGISEYQDAVPTVVSPQDTAYIIYTSGSTGKPKGVEIGHQSLVNFLTSIQQQPGVTVNDILFSVTTYSFDISILEFFTPLISGAALYVASQDILSDPIALIAKIDAVQPTIIQATPSFYQMLFNAGWTGNKALKVLCGGDLLSEALAKKLIDTTQEVWNMYGPTETTIWSSMKKVEVPKDASNIGKPLNNTQFYIVDELLRPKALGVTGALYIAGDGLAKGYYRNALLTKEKFINNPFEENTLFYETGDVGKWNDKGEIEFLGRNDNQVKIRGYRIELGDIESAILQYSEVIKEVVVSVKGANQDKVLVAYLVSNVVIDKSELRSFLQDKLPDYMIPGFYLTMEALPLTPNGKIDRKALPEISEQDIVKKEYKAPRTEQEESLVAIWQEMLGVEKIGIADDFFELGGHSLIVAQVINRIHKQLGQTVSFTTFFEDPTIQGLSQRLQHNAYQAIPKAPEALSYLLTDSQSRLWILSQLEGGSLAYNMPAAVTLKGKLDAEKFKESFKQLIDRHEILRTSFKTNEAGEIRQYIIPSEQTNFAITEKDFSASADVKSTIASYLEAIINTPFHLEKAPLLNASLIKTEEEESVFFLCVHHIIGDGWSTALLISEVVKIYNALTQGLAVNLPELNIQYKDYAVWLKDALQQEKYQVSEAYWIAQFQGELPVLDLPSFKTRPLVQTYNGDYQTHEFSTAFLEKLKLFSKQNDVTLFMTLMAGVNTLLHRYTGSDDIIIGTPIAGREHPDLENQMGLYLNTLAIRTHLEEKNSFLDVVNRQKETLLNAYDHQSYPFDALVGKLNLKRDTSRSALFDVLVVLQNQAQVTNLNNEGLLNLEVEGYPLERKTSQLDISFTFIETAGLELSIEYNTDIYDDYLIARMFIHFENLLDTLVAQPESLIAEVDYITAAEKQQLLLGFNETVFDYPKDKTIVDLFEEQVSQTPDHTAVVFENVELTYTQLNEQANQLAYYLRENYAIQPNDLVGIKLDRSEWMMIAILGILKSGAAYVPIDLNYPAERIAYIEQDSKSKVVLDDASVKAFTQIQNNYAKENIEKINQPHDLAYIIYTSGTTGNPKGVMVEHFSVASISENWKKHYELDQITVNLLQLASISFDVFVGDVCRSILNGGKMIICSNDVKLNPEHLFELMQKQEISILEGTPGLLLPLMDYIYTEKKEHSFLKIVIFGSDSFNNQDYNTLKDKFGSSIKIINSYGVTEATIDSTYYDDYKKELNGFTPIGKPFCNSKIKIVDTYGNLVPTGVYGEIYIGGDGLARGYFNNEALTAEKFVPNPFNANEKLYRTGDLGRWFADGNIDFAGRKDNQVKIRGYRIELGEIESTLHKNKDIDSCVVLARTNSLGDKVLVAYLISGTVLNRENLIAYLQIYLPNYMIPSYFVQIDALPLTPNGKVDRKALPNPEESRISSGIEYVAPKTEAEKTIAGIWQEVLNVEKIGVNDNFFELGGHSLLLAQIINRIHKQLGQTVSFTAFFNSPTIAGLSTQLQSNTYLAIPKATEAPSYPLTDSQSRLWILSQLEGGSLAYNMPAAVVLKGSIDTEKFNESFQILIGRHEILRTRFRTNEEGDIRQYIIPAEETHFAVTQKDCSTAKDAETAIAAYLRTTMDTPFDLEQAPLVNASLVKAKENEYVFFLSLHHIIGDGWSIEVLISEVVKTYNALVQNRELNLPKLNIQFKDYAVWMNADLQQEKHKASEQYWLNQFTGELPVLDLPSFRTRPLVRTYQGDYVSHQFSVAFLEKVKAFSKEKDVTLFMTLMSGVNALLHRYTGMDDMIVGTPMSGREHPDLENQIGLYLNTLAVRTRLKEKGNFLDLLNVQKETLLEAYDHQNYPFDALVGKLNLKRDTSRSALFDVFVVLQNQGQLNSINTEDLVNLEVKDYPFSRKVSQFDITFTFTEIEGLELGIEYNTAIYDEYLIQRMFAHFENLLTQFIEQPQTLLAQADYLTEAEKQQLLVDFNDTTVTYPKEKTIVALFEEQVTRTPDHEALKDDQKAYSYLELDILSNQIAEYLIATYGQEDKSPIAVLLGRSADMVVFLLGILKSGRSYIPLDPTFPEERLAYIIENSQTKILIYEKEYTVATTSTIERVAVESIMEGIYQYDGAVSVTITPEDTAYIIFTSGSTGNPKGVEIGHQSLVNFLTSMQQKLKLEANDTLFSVTTYSFDISILEFFMPFLSGSTLYMTSQDVIANPLLLIQKIQEVQPSIIQATPNFYQMLFNADWNGSKDLKVLCGGDLLSEALAEKLVAHNLEVWNMYGPTETTIWSSMKKIEQAKDASNIGQPINNTQLYILNEFLSPMPIGVSGALYIAGDGLAKGYYKKEELTQEKFIKNPFSDNSLLYETGDMGKWNDKGEIEFLGRNDSQVKLRGYRMELGDIETAIALYSDTIQQIVVAVKENHQEKVLVAYLVASSEIDKADLRAFLQKKLPDYMIPGFYVSLQELPLTSNGKIDRKALPAIAENDLIRREYEAPDNETEKKLVAVWQDILKIEKIGITDNFFELGGTSFQIIKLHKQIDLLWPQRLVISDLFEFNSIKEIALFINKSAEEKAPEEETEEMRFFEI</sequence>
<accession>A0A226H8M0</accession>
<evidence type="ECO:0000259" key="5">
    <source>
        <dbReference type="PROSITE" id="PS50075"/>
    </source>
</evidence>
<dbReference type="InterPro" id="IPR042099">
    <property type="entry name" value="ANL_N_sf"/>
</dbReference>
<keyword evidence="3" id="KW-0597">Phosphoprotein</keyword>
<feature type="domain" description="Ketosynthase family 3 (KS3)" evidence="6">
    <location>
        <begin position="1"/>
        <end position="417"/>
    </location>
</feature>
<dbReference type="FunFam" id="3.30.300.30:FF:000010">
    <property type="entry name" value="Enterobactin synthetase component F"/>
    <property type="match status" value="2"/>
</dbReference>
<feature type="domain" description="Carrier" evidence="5">
    <location>
        <begin position="1789"/>
        <end position="1864"/>
    </location>
</feature>
<dbReference type="NCBIfam" id="TIGR01733">
    <property type="entry name" value="AA-adenyl-dom"/>
    <property type="match status" value="3"/>
</dbReference>
<dbReference type="Gene3D" id="3.30.300.30">
    <property type="match status" value="3"/>
</dbReference>